<dbReference type="Proteomes" id="UP001292084">
    <property type="component" value="Unassembled WGS sequence"/>
</dbReference>
<keyword evidence="5 10" id="KW-0547">Nucleotide-binding</keyword>
<comment type="caution">
    <text evidence="12">The sequence shown here is derived from an EMBL/GenBank/DDBJ whole genome shotgun (WGS) entry which is preliminary data.</text>
</comment>
<dbReference type="PANTHER" id="PTHR42753">
    <property type="entry name" value="MITOCHONDRIAL RIBOSOME PROTEIN L39/PROLYL-TRNA LIGASE FAMILY MEMBER"/>
    <property type="match status" value="1"/>
</dbReference>
<dbReference type="SUPFAM" id="SSF55681">
    <property type="entry name" value="Class II aaRS and biotin synthetases"/>
    <property type="match status" value="1"/>
</dbReference>
<dbReference type="SUPFAM" id="SSF55826">
    <property type="entry name" value="YbaK/ProRS associated domain"/>
    <property type="match status" value="1"/>
</dbReference>
<keyword evidence="4 10" id="KW-0436">Ligase</keyword>
<dbReference type="PIRSF" id="PIRSF001535">
    <property type="entry name" value="ProRS_1"/>
    <property type="match status" value="1"/>
</dbReference>
<keyword evidence="8 10" id="KW-0030">Aminoacyl-tRNA synthetase</keyword>
<comment type="domain">
    <text evidence="10">Consists of three domains: the N-terminal catalytic domain, the editing domain and the C-terminal anticodon-binding domain.</text>
</comment>
<comment type="catalytic activity">
    <reaction evidence="9 10">
        <text>tRNA(Pro) + L-proline + ATP = L-prolyl-tRNA(Pro) + AMP + diphosphate</text>
        <dbReference type="Rhea" id="RHEA:14305"/>
        <dbReference type="Rhea" id="RHEA-COMP:9700"/>
        <dbReference type="Rhea" id="RHEA-COMP:9702"/>
        <dbReference type="ChEBI" id="CHEBI:30616"/>
        <dbReference type="ChEBI" id="CHEBI:33019"/>
        <dbReference type="ChEBI" id="CHEBI:60039"/>
        <dbReference type="ChEBI" id="CHEBI:78442"/>
        <dbReference type="ChEBI" id="CHEBI:78532"/>
        <dbReference type="ChEBI" id="CHEBI:456215"/>
        <dbReference type="EC" id="6.1.1.15"/>
    </reaction>
</comment>
<evidence type="ECO:0000313" key="12">
    <source>
        <dbReference type="EMBL" id="MDZ5711756.1"/>
    </source>
</evidence>
<dbReference type="HAMAP" id="MF_01569">
    <property type="entry name" value="Pro_tRNA_synth_type1"/>
    <property type="match status" value="1"/>
</dbReference>
<evidence type="ECO:0000256" key="4">
    <source>
        <dbReference type="ARBA" id="ARBA00022598"/>
    </source>
</evidence>
<dbReference type="Pfam" id="PF00587">
    <property type="entry name" value="tRNA-synt_2b"/>
    <property type="match status" value="1"/>
</dbReference>
<proteinExistence type="inferred from homology"/>
<evidence type="ECO:0000256" key="10">
    <source>
        <dbReference type="HAMAP-Rule" id="MF_01569"/>
    </source>
</evidence>
<dbReference type="InterPro" id="IPR050062">
    <property type="entry name" value="Pro-tRNA_synthetase"/>
</dbReference>
<dbReference type="InterPro" id="IPR007214">
    <property type="entry name" value="YbaK/aa-tRNA-synth-assoc-dom"/>
</dbReference>
<dbReference type="PRINTS" id="PR01046">
    <property type="entry name" value="TRNASYNTHPRO"/>
</dbReference>
<evidence type="ECO:0000256" key="6">
    <source>
        <dbReference type="ARBA" id="ARBA00022840"/>
    </source>
</evidence>
<sequence>MRQSQTLIPTLKETPAEADVKSHQLLLRAGYIRQNASGIYSFLPLGKKVLQKVEDIIREEMNAAGGVEMLMPALQPSELWEESGRWFTYGPELMRMKDRHEREFALGATHEEMITSLLRDEVKSYKRLPLTLYQIQTKYRDEKRPRFGLLRGREFLMKDAYSFHASQESLDEAYDRLFEAYKNIFRRCGLNFRAVLADSGAIGGKDNHEFMVLSEIGEDTIAYSDSSDYAANLEMAAVNKQYEKQSHSGKEKEEVETPEQKSIESVADFLGAEKESTVKSMLFIVDEKPVLVLVRGDHEVNDVKVKNAVNGRVAELATEEETIQYTGVKPGSIGPVGLSEEVTVIADHAVEAMGDIVAGANKEGVHYKHLQTGRDFEVSQYADIRVVVEGDPSPDGNGTIQFARGIEVGHVFKLGTVYSEPMNATILDENGRSNPMIMGCYGIGVSRTLAAMAEQFNDENGLIWPTNIAPYDIHLIAVNMKDEAQSQTAEELYKLLTDYRYDVLLDDRKERAGVKFADSDLMGLPVRITVGKRASEGIVEIKIRKNGESYEVQKEELTDKLQEIFRQASNA</sequence>
<comment type="function">
    <text evidence="10">Catalyzes the attachment of proline to tRNA(Pro) in a two-step reaction: proline is first activated by ATP to form Pro-AMP and then transferred to the acceptor end of tRNA(Pro). As ProRS can inadvertently accommodate and process non-cognate amino acids such as alanine and cysteine, to avoid such errors it has two additional distinct editing activities against alanine. One activity is designated as 'pretransfer' editing and involves the tRNA(Pro)-independent hydrolysis of activated Ala-AMP. The other activity is designated 'posttransfer' editing and involves deacylation of mischarged Ala-tRNA(Pro). The misacylated Cys-tRNA(Pro) is not edited by ProRS.</text>
</comment>
<evidence type="ECO:0000256" key="1">
    <source>
        <dbReference type="ARBA" id="ARBA00004496"/>
    </source>
</evidence>
<dbReference type="InterPro" id="IPR004500">
    <property type="entry name" value="Pro-tRNA-synth_IIa_bac-type"/>
</dbReference>
<dbReference type="Pfam" id="PF03129">
    <property type="entry name" value="HGTP_anticodon"/>
    <property type="match status" value="1"/>
</dbReference>
<dbReference type="Gene3D" id="3.30.930.10">
    <property type="entry name" value="Bira Bifunctional Protein, Domain 2"/>
    <property type="match status" value="2"/>
</dbReference>
<organism evidence="12 13">
    <name type="scientific">Jeotgalibacillus haloalkalitolerans</name>
    <dbReference type="NCBI Taxonomy" id="3104292"/>
    <lineage>
        <taxon>Bacteria</taxon>
        <taxon>Bacillati</taxon>
        <taxon>Bacillota</taxon>
        <taxon>Bacilli</taxon>
        <taxon>Bacillales</taxon>
        <taxon>Caryophanaceae</taxon>
        <taxon>Jeotgalibacillus</taxon>
    </lineage>
</organism>
<dbReference type="InterPro" id="IPR002314">
    <property type="entry name" value="aa-tRNA-synt_IIb"/>
</dbReference>
<name>A0ABU5KKI6_9BACL</name>
<keyword evidence="7 10" id="KW-0648">Protein biosynthesis</keyword>
<evidence type="ECO:0000256" key="3">
    <source>
        <dbReference type="ARBA" id="ARBA00022490"/>
    </source>
</evidence>
<feature type="domain" description="Aminoacyl-transfer RNA synthetases class-II family profile" evidence="11">
    <location>
        <begin position="38"/>
        <end position="465"/>
    </location>
</feature>
<keyword evidence="3 10" id="KW-0963">Cytoplasm</keyword>
<accession>A0ABU5KKI6</accession>
<keyword evidence="6 10" id="KW-0067">ATP-binding</keyword>
<dbReference type="CDD" id="cd04334">
    <property type="entry name" value="ProRS-INS"/>
    <property type="match status" value="1"/>
</dbReference>
<comment type="subunit">
    <text evidence="2 10">Homodimer.</text>
</comment>
<dbReference type="PANTHER" id="PTHR42753:SF2">
    <property type="entry name" value="PROLINE--TRNA LIGASE"/>
    <property type="match status" value="1"/>
</dbReference>
<evidence type="ECO:0000313" key="13">
    <source>
        <dbReference type="Proteomes" id="UP001292084"/>
    </source>
</evidence>
<dbReference type="RefSeq" id="WP_322420763.1">
    <property type="nucleotide sequence ID" value="NZ_JAXQNN010000002.1"/>
</dbReference>
<evidence type="ECO:0000256" key="8">
    <source>
        <dbReference type="ARBA" id="ARBA00023146"/>
    </source>
</evidence>
<dbReference type="InterPro" id="IPR023717">
    <property type="entry name" value="Pro-tRNA-Synthase_IIa_type1"/>
</dbReference>
<evidence type="ECO:0000256" key="9">
    <source>
        <dbReference type="ARBA" id="ARBA00047671"/>
    </source>
</evidence>
<dbReference type="InterPro" id="IPR044140">
    <property type="entry name" value="ProRS_anticodon_short"/>
</dbReference>
<dbReference type="Gene3D" id="3.40.50.800">
    <property type="entry name" value="Anticodon-binding domain"/>
    <property type="match status" value="1"/>
</dbReference>
<dbReference type="EC" id="6.1.1.15" evidence="10"/>
<protein>
    <recommendedName>
        <fullName evidence="10">Proline--tRNA ligase</fullName>
        <ecNumber evidence="10">6.1.1.15</ecNumber>
    </recommendedName>
    <alternativeName>
        <fullName evidence="10">Prolyl-tRNA synthetase</fullName>
        <shortName evidence="10">ProRS</shortName>
    </alternativeName>
</protein>
<dbReference type="InterPro" id="IPR036754">
    <property type="entry name" value="YbaK/aa-tRNA-synt-asso_dom_sf"/>
</dbReference>
<evidence type="ECO:0000256" key="5">
    <source>
        <dbReference type="ARBA" id="ARBA00022741"/>
    </source>
</evidence>
<keyword evidence="13" id="KW-1185">Reference proteome</keyword>
<dbReference type="InterPro" id="IPR045864">
    <property type="entry name" value="aa-tRNA-synth_II/BPL/LPL"/>
</dbReference>
<dbReference type="InterPro" id="IPR004154">
    <property type="entry name" value="Anticodon-bd"/>
</dbReference>
<dbReference type="NCBIfam" id="NF006625">
    <property type="entry name" value="PRK09194.1"/>
    <property type="match status" value="1"/>
</dbReference>
<dbReference type="EMBL" id="JAXQNN010000002">
    <property type="protein sequence ID" value="MDZ5711756.1"/>
    <property type="molecule type" value="Genomic_DNA"/>
</dbReference>
<comment type="similarity">
    <text evidence="10">Belongs to the class-II aminoacyl-tRNA synthetase family. ProS type 1 subfamily.</text>
</comment>
<reference evidence="12 13" key="1">
    <citation type="submission" date="2023-12" db="EMBL/GenBank/DDBJ databases">
        <title>Jeotgalibacillus haloalkaliphilus sp. nov., a novel salt-tolerant bacteria, isolated from the estuary of the Fenhe River into the Yellow River.</title>
        <authorList>
            <person name="Li Y."/>
        </authorList>
    </citation>
    <scope>NUCLEOTIDE SEQUENCE [LARGE SCALE GENOMIC DNA]</scope>
    <source>
        <strain evidence="12 13">HH7-29</strain>
    </source>
</reference>
<dbReference type="CDD" id="cd00779">
    <property type="entry name" value="ProRS_core_prok"/>
    <property type="match status" value="1"/>
</dbReference>
<dbReference type="InterPro" id="IPR036621">
    <property type="entry name" value="Anticodon-bd_dom_sf"/>
</dbReference>
<evidence type="ECO:0000256" key="2">
    <source>
        <dbReference type="ARBA" id="ARBA00011738"/>
    </source>
</evidence>
<dbReference type="Pfam" id="PF04073">
    <property type="entry name" value="tRNA_edit"/>
    <property type="match status" value="1"/>
</dbReference>
<dbReference type="SUPFAM" id="SSF52954">
    <property type="entry name" value="Class II aaRS ABD-related"/>
    <property type="match status" value="1"/>
</dbReference>
<dbReference type="CDD" id="cd00861">
    <property type="entry name" value="ProRS_anticodon_short"/>
    <property type="match status" value="1"/>
</dbReference>
<dbReference type="GO" id="GO:0004827">
    <property type="term" value="F:proline-tRNA ligase activity"/>
    <property type="evidence" value="ECO:0007669"/>
    <property type="project" value="UniProtKB-EC"/>
</dbReference>
<dbReference type="InterPro" id="IPR002316">
    <property type="entry name" value="Pro-tRNA-ligase_IIa"/>
</dbReference>
<evidence type="ECO:0000256" key="7">
    <source>
        <dbReference type="ARBA" id="ARBA00022917"/>
    </source>
</evidence>
<dbReference type="InterPro" id="IPR033730">
    <property type="entry name" value="ProRS_core_prok"/>
</dbReference>
<dbReference type="NCBIfam" id="TIGR00409">
    <property type="entry name" value="proS_fam_II"/>
    <property type="match status" value="1"/>
</dbReference>
<dbReference type="PROSITE" id="PS50862">
    <property type="entry name" value="AA_TRNA_LIGASE_II"/>
    <property type="match status" value="1"/>
</dbReference>
<gene>
    <name evidence="10" type="primary">proS</name>
    <name evidence="12" type="ORF">UFB30_05930</name>
</gene>
<dbReference type="InterPro" id="IPR006195">
    <property type="entry name" value="aa-tRNA-synth_II"/>
</dbReference>
<comment type="subcellular location">
    <subcellularLocation>
        <location evidence="1 10">Cytoplasm</location>
    </subcellularLocation>
</comment>
<evidence type="ECO:0000259" key="11">
    <source>
        <dbReference type="PROSITE" id="PS50862"/>
    </source>
</evidence>